<accession>A0A7U3UTI3</accession>
<organism evidence="1 2">
    <name type="scientific">Actinacidiphila reveromycinica</name>
    <dbReference type="NCBI Taxonomy" id="659352"/>
    <lineage>
        <taxon>Bacteria</taxon>
        <taxon>Bacillati</taxon>
        <taxon>Actinomycetota</taxon>
        <taxon>Actinomycetes</taxon>
        <taxon>Kitasatosporales</taxon>
        <taxon>Streptomycetaceae</taxon>
        <taxon>Actinacidiphila</taxon>
    </lineage>
</organism>
<dbReference type="AlphaFoldDB" id="A0A7U3UTI3"/>
<reference evidence="1 2" key="3">
    <citation type="journal article" date="2011" name="Nat. Chem. Biol.">
        <title>Reveromycin A biosynthesis uses RevG and RevJ for stereospecific spiroacetal formation.</title>
        <authorList>
            <person name="Takahashi S."/>
            <person name="Toyoda A."/>
            <person name="Sekiyama Y."/>
            <person name="Takagi H."/>
            <person name="Nogawa T."/>
            <person name="Uramoto M."/>
            <person name="Suzuki R."/>
            <person name="Koshino H."/>
            <person name="Kumano T."/>
            <person name="Panthee S."/>
            <person name="Dairi T."/>
            <person name="Ishikawa J."/>
            <person name="Ikeda H."/>
            <person name="Sakaki Y."/>
            <person name="Osada H."/>
        </authorList>
    </citation>
    <scope>NUCLEOTIDE SEQUENCE [LARGE SCALE GENOMIC DNA]</scope>
    <source>
        <strain evidence="1 2">SN-593</strain>
    </source>
</reference>
<reference evidence="1 2" key="4">
    <citation type="journal article" date="2020" name="Sci. Rep.">
        <title>beta-carboline chemical signals induce reveromycin production through a LuxR family regulator in Streptomyces sp. SN-593.</title>
        <authorList>
            <person name="Panthee S."/>
            <person name="Kito N."/>
            <person name="Hayashi T."/>
            <person name="Shimizu T."/>
            <person name="Ishikawa J."/>
            <person name="Hamamoto H."/>
            <person name="Osada H."/>
            <person name="Takahashi S."/>
        </authorList>
    </citation>
    <scope>NUCLEOTIDE SEQUENCE [LARGE SCALE GENOMIC DNA]</scope>
    <source>
        <strain evidence="1 2">SN-593</strain>
    </source>
</reference>
<dbReference type="EMBL" id="AP018365">
    <property type="protein sequence ID" value="BBA98341.1"/>
    <property type="molecule type" value="Genomic_DNA"/>
</dbReference>
<gene>
    <name evidence="1" type="ORF">RVR_4484</name>
</gene>
<proteinExistence type="predicted"/>
<dbReference type="Proteomes" id="UP000595703">
    <property type="component" value="Chromosome"/>
</dbReference>
<evidence type="ECO:0000313" key="2">
    <source>
        <dbReference type="Proteomes" id="UP000595703"/>
    </source>
</evidence>
<reference evidence="1 2" key="2">
    <citation type="journal article" date="2011" name="J. Antibiot.">
        <title>Furaquinocins I and J: novel polyketide isoprenoid hybrid compounds from Streptomyces reveromyceticus SN-593.</title>
        <authorList>
            <person name="Panthee S."/>
            <person name="Takahashi S."/>
            <person name="Takagi H."/>
            <person name="Nogawa T."/>
            <person name="Oowada E."/>
            <person name="Uramoto M."/>
            <person name="Osada H."/>
        </authorList>
    </citation>
    <scope>NUCLEOTIDE SEQUENCE [LARGE SCALE GENOMIC DNA]</scope>
    <source>
        <strain evidence="1 2">SN-593</strain>
    </source>
</reference>
<keyword evidence="2" id="KW-1185">Reference proteome</keyword>
<reference evidence="1 2" key="1">
    <citation type="journal article" date="2010" name="J. Bacteriol.">
        <title>Biochemical characterization of a novel indole prenyltransferase from Streptomyces sp. SN-593.</title>
        <authorList>
            <person name="Takahashi S."/>
            <person name="Takagi H."/>
            <person name="Toyoda A."/>
            <person name="Uramoto M."/>
            <person name="Nogawa T."/>
            <person name="Ueki M."/>
            <person name="Sakaki Y."/>
            <person name="Osada H."/>
        </authorList>
    </citation>
    <scope>NUCLEOTIDE SEQUENCE [LARGE SCALE GENOMIC DNA]</scope>
    <source>
        <strain evidence="1 2">SN-593</strain>
    </source>
</reference>
<sequence>MTWRPASSSTWTDWTGEVSGAGRRAASSSAWNSSGVRVMRQRYEYPAAAPWDTARMDERSSELIIREHVAANPESGRALLHDPEYAAETHRLRAVLDHLDESLAGEGLTVEARHRVGVRLAAAWLGTDAAHARAEFAKQLLGDGHVRIPADLL</sequence>
<dbReference type="KEGG" id="arev:RVR_4484"/>
<protein>
    <submittedName>
        <fullName evidence="1">Uncharacterized protein</fullName>
    </submittedName>
</protein>
<evidence type="ECO:0000313" key="1">
    <source>
        <dbReference type="EMBL" id="BBA98341.1"/>
    </source>
</evidence>
<name>A0A7U3UTI3_9ACTN</name>